<keyword evidence="2" id="KW-1185">Reference proteome</keyword>
<dbReference type="EMBL" id="WRXN01000017">
    <property type="protein sequence ID" value="MVT11898.1"/>
    <property type="molecule type" value="Genomic_DNA"/>
</dbReference>
<gene>
    <name evidence="1" type="ORF">GO493_26805</name>
</gene>
<dbReference type="PANTHER" id="PTHR41368">
    <property type="entry name" value="PROTEIN YGHO"/>
    <property type="match status" value="1"/>
</dbReference>
<dbReference type="InterPro" id="IPR016181">
    <property type="entry name" value="Acyl_CoA_acyltransferase"/>
</dbReference>
<sequence>MELVIVTSEKTARQFIEVHVLLNKRYPEWIRPLNKDIEQVFDPEKNKAFRHGECVRWLLKNDKGELIGRIAAFVNKKYRTKGDTQPTGGVGFFDCINDQAAANLLFDTAQQWLKEKGMEAMDGPINFGERDRWWGLLVEGFHEPLYCMNYNPPYYKQLMENYGFQPFFNQYCYAMRVDQQLQPKFFERHAMLKKDPGYKARYIEKNKLEKYAEDFTIVYNKAWAGHDGGKDITKQQALNIFKQMSAVMDPKIVWFLYYNEEPIGCWLNLPELNQFFKHMNGKFGLLQKLHFFWLKITGQCTKFSGVVFGLVPEFQGKGADSFLIVEGAKVIQPKSHYKEYELQWIGDFNPKMMNVAESLGTSRSRQLVTYRYLFDRTKEFKRHPILEFNKK</sequence>
<organism evidence="1 2">
    <name type="scientific">Chitinophaga tropicalis</name>
    <dbReference type="NCBI Taxonomy" id="2683588"/>
    <lineage>
        <taxon>Bacteria</taxon>
        <taxon>Pseudomonadati</taxon>
        <taxon>Bacteroidota</taxon>
        <taxon>Chitinophagia</taxon>
        <taxon>Chitinophagales</taxon>
        <taxon>Chitinophagaceae</taxon>
        <taxon>Chitinophaga</taxon>
    </lineage>
</organism>
<reference evidence="1 2" key="1">
    <citation type="submission" date="2019-12" db="EMBL/GenBank/DDBJ databases">
        <title>Chitinophaga sp. strain ysch24 (GDMCC 1.1355), whole genome shotgun sequence.</title>
        <authorList>
            <person name="Zhang X."/>
        </authorList>
    </citation>
    <scope>NUCLEOTIDE SEQUENCE [LARGE SCALE GENOMIC DNA]</scope>
    <source>
        <strain evidence="2">ysch24</strain>
    </source>
</reference>
<proteinExistence type="predicted"/>
<evidence type="ECO:0000313" key="1">
    <source>
        <dbReference type="EMBL" id="MVT11898.1"/>
    </source>
</evidence>
<dbReference type="AlphaFoldDB" id="A0A7K1UC96"/>
<dbReference type="SUPFAM" id="SSF55729">
    <property type="entry name" value="Acyl-CoA N-acyltransferases (Nat)"/>
    <property type="match status" value="1"/>
</dbReference>
<name>A0A7K1UC96_9BACT</name>
<accession>A0A7K1UC96</accession>
<comment type="caution">
    <text evidence="1">The sequence shown here is derived from an EMBL/GenBank/DDBJ whole genome shotgun (WGS) entry which is preliminary data.</text>
</comment>
<dbReference type="InterPro" id="IPR039968">
    <property type="entry name" value="BcerS-like"/>
</dbReference>
<evidence type="ECO:0000313" key="2">
    <source>
        <dbReference type="Proteomes" id="UP000461730"/>
    </source>
</evidence>
<dbReference type="Proteomes" id="UP000461730">
    <property type="component" value="Unassembled WGS sequence"/>
</dbReference>
<protein>
    <recommendedName>
        <fullName evidence="3">N-acetyltransferase domain-containing protein</fullName>
    </recommendedName>
</protein>
<dbReference type="PANTHER" id="PTHR41368:SF1">
    <property type="entry name" value="PROTEIN YGHO"/>
    <property type="match status" value="1"/>
</dbReference>
<evidence type="ECO:0008006" key="3">
    <source>
        <dbReference type="Google" id="ProtNLM"/>
    </source>
</evidence>